<organism evidence="2 3">
    <name type="scientific">Rubus argutus</name>
    <name type="common">Southern blackberry</name>
    <dbReference type="NCBI Taxonomy" id="59490"/>
    <lineage>
        <taxon>Eukaryota</taxon>
        <taxon>Viridiplantae</taxon>
        <taxon>Streptophyta</taxon>
        <taxon>Embryophyta</taxon>
        <taxon>Tracheophyta</taxon>
        <taxon>Spermatophyta</taxon>
        <taxon>Magnoliopsida</taxon>
        <taxon>eudicotyledons</taxon>
        <taxon>Gunneridae</taxon>
        <taxon>Pentapetalae</taxon>
        <taxon>rosids</taxon>
        <taxon>fabids</taxon>
        <taxon>Rosales</taxon>
        <taxon>Rosaceae</taxon>
        <taxon>Rosoideae</taxon>
        <taxon>Rosoideae incertae sedis</taxon>
        <taxon>Rubus</taxon>
    </lineage>
</organism>
<proteinExistence type="predicted"/>
<accession>A0AAW1VY08</accession>
<dbReference type="AlphaFoldDB" id="A0AAW1VY08"/>
<evidence type="ECO:0000256" key="1">
    <source>
        <dbReference type="SAM" id="MobiDB-lite"/>
    </source>
</evidence>
<dbReference type="Proteomes" id="UP001457282">
    <property type="component" value="Unassembled WGS sequence"/>
</dbReference>
<evidence type="ECO:0000313" key="3">
    <source>
        <dbReference type="Proteomes" id="UP001457282"/>
    </source>
</evidence>
<gene>
    <name evidence="2" type="ORF">M0R45_035281</name>
</gene>
<dbReference type="EMBL" id="JBEDUW010000007">
    <property type="protein sequence ID" value="KAK9911365.1"/>
    <property type="molecule type" value="Genomic_DNA"/>
</dbReference>
<keyword evidence="3" id="KW-1185">Reference proteome</keyword>
<name>A0AAW1VY08_RUBAR</name>
<sequence length="109" mass="12368">MNRWTPYSFEMQREVVKYHLRNYLGTIQRGISFTSDDNYYKMLRNDVIVEWYPGASPSNAILIDSSSSSSDSNPMTDSDSTTDRDISSGSINDFVGVILITSSPDRIIR</sequence>
<comment type="caution">
    <text evidence="2">The sequence shown here is derived from an EMBL/GenBank/DDBJ whole genome shotgun (WGS) entry which is preliminary data.</text>
</comment>
<reference evidence="2 3" key="1">
    <citation type="journal article" date="2023" name="G3 (Bethesda)">
        <title>A chromosome-length genome assembly and annotation of blackberry (Rubus argutus, cv. 'Hillquist').</title>
        <authorList>
            <person name="Bruna T."/>
            <person name="Aryal R."/>
            <person name="Dudchenko O."/>
            <person name="Sargent D.J."/>
            <person name="Mead D."/>
            <person name="Buti M."/>
            <person name="Cavallini A."/>
            <person name="Hytonen T."/>
            <person name="Andres J."/>
            <person name="Pham M."/>
            <person name="Weisz D."/>
            <person name="Mascagni F."/>
            <person name="Usai G."/>
            <person name="Natali L."/>
            <person name="Bassil N."/>
            <person name="Fernandez G.E."/>
            <person name="Lomsadze A."/>
            <person name="Armour M."/>
            <person name="Olukolu B."/>
            <person name="Poorten T."/>
            <person name="Britton C."/>
            <person name="Davik J."/>
            <person name="Ashrafi H."/>
            <person name="Aiden E.L."/>
            <person name="Borodovsky M."/>
            <person name="Worthington M."/>
        </authorList>
    </citation>
    <scope>NUCLEOTIDE SEQUENCE [LARGE SCALE GENOMIC DNA]</scope>
    <source>
        <strain evidence="2">PI 553951</strain>
    </source>
</reference>
<evidence type="ECO:0000313" key="2">
    <source>
        <dbReference type="EMBL" id="KAK9911365.1"/>
    </source>
</evidence>
<protein>
    <submittedName>
        <fullName evidence="2">Uncharacterized protein</fullName>
    </submittedName>
</protein>
<feature type="region of interest" description="Disordered" evidence="1">
    <location>
        <begin position="62"/>
        <end position="89"/>
    </location>
</feature>
<feature type="compositionally biased region" description="Low complexity" evidence="1">
    <location>
        <begin position="64"/>
        <end position="79"/>
    </location>
</feature>